<protein>
    <submittedName>
        <fullName evidence="2">Uncharacterized protein</fullName>
    </submittedName>
</protein>
<proteinExistence type="predicted"/>
<accession>A0A8K0LBM9</accession>
<keyword evidence="3" id="KW-1185">Reference proteome</keyword>
<name>A0A8K0LBM9_9PEZI</name>
<evidence type="ECO:0000256" key="1">
    <source>
        <dbReference type="SAM" id="MobiDB-lite"/>
    </source>
</evidence>
<reference evidence="2" key="1">
    <citation type="submission" date="2021-07" db="EMBL/GenBank/DDBJ databases">
        <title>Elsinoe batatas strain:CRI-CJ2 Genome sequencing and assembly.</title>
        <authorList>
            <person name="Huang L."/>
        </authorList>
    </citation>
    <scope>NUCLEOTIDE SEQUENCE</scope>
    <source>
        <strain evidence="2">CRI-CJ2</strain>
    </source>
</reference>
<evidence type="ECO:0000313" key="3">
    <source>
        <dbReference type="Proteomes" id="UP000809789"/>
    </source>
</evidence>
<dbReference type="AlphaFoldDB" id="A0A8K0LBM9"/>
<comment type="caution">
    <text evidence="2">The sequence shown here is derived from an EMBL/GenBank/DDBJ whole genome shotgun (WGS) entry which is preliminary data.</text>
</comment>
<dbReference type="Proteomes" id="UP000809789">
    <property type="component" value="Unassembled WGS sequence"/>
</dbReference>
<feature type="region of interest" description="Disordered" evidence="1">
    <location>
        <begin position="255"/>
        <end position="276"/>
    </location>
</feature>
<evidence type="ECO:0000313" key="2">
    <source>
        <dbReference type="EMBL" id="KAG8631090.1"/>
    </source>
</evidence>
<feature type="compositionally biased region" description="Acidic residues" evidence="1">
    <location>
        <begin position="255"/>
        <end position="267"/>
    </location>
</feature>
<organism evidence="2 3">
    <name type="scientific">Elsinoe batatas</name>
    <dbReference type="NCBI Taxonomy" id="2601811"/>
    <lineage>
        <taxon>Eukaryota</taxon>
        <taxon>Fungi</taxon>
        <taxon>Dikarya</taxon>
        <taxon>Ascomycota</taxon>
        <taxon>Pezizomycotina</taxon>
        <taxon>Dothideomycetes</taxon>
        <taxon>Dothideomycetidae</taxon>
        <taxon>Myriangiales</taxon>
        <taxon>Elsinoaceae</taxon>
        <taxon>Elsinoe</taxon>
    </lineage>
</organism>
<sequence>MTPPSAHIRGTLAAQFLKVTTRPAFSLPDGRVAAMSDMSCEVALGSIKACHRLAAVESNVRYEASLSGLSDEMRQLPVADICQRQVWIPKPTIIRISIELGFDDEVFSTFASWPTRAMVETLANAELWSELQYDTSSEYTDPVAGDQTIRMVLCLHSKENDNDTASISTRRASHRIYNGSMPQCTQAPLGVPACNLESVKIRCRFCRHTTRASNRNQTRRRFDSGIGLSKDDPADAGDIDMLDLFDDDSDEDLFDDDSHEDLFDDDREEHHSKDDTVNELFDDYPSLASEASQARIASSAQASDEEGGTLSIRGIIDILDAAVRTILCPRLTGPSPDVKVKKDKNLVSIHIRALVTHMSRAKPLPGFRAPFRLLTHDKQHTAQAYVHQPRLGNNESQA</sequence>
<dbReference type="OrthoDB" id="10342105at2759"/>
<dbReference type="EMBL" id="JAESVG020000001">
    <property type="protein sequence ID" value="KAG8631090.1"/>
    <property type="molecule type" value="Genomic_DNA"/>
</dbReference>
<gene>
    <name evidence="2" type="ORF">KVT40_000230</name>
</gene>